<dbReference type="Pfam" id="PF13593">
    <property type="entry name" value="SBF_like"/>
    <property type="match status" value="1"/>
</dbReference>
<dbReference type="InterPro" id="IPR016833">
    <property type="entry name" value="Put_Na-Bile_cotransptr"/>
</dbReference>
<evidence type="ECO:0008006" key="5">
    <source>
        <dbReference type="Google" id="ProtNLM"/>
    </source>
</evidence>
<dbReference type="PANTHER" id="PTHR18640">
    <property type="entry name" value="SOLUTE CARRIER FAMILY 10 MEMBER 7"/>
    <property type="match status" value="1"/>
</dbReference>
<evidence type="ECO:0000313" key="4">
    <source>
        <dbReference type="Proteomes" id="UP000681720"/>
    </source>
</evidence>
<comment type="similarity">
    <text evidence="1">Belongs to the bile acid:sodium symporter (BASS) (TC 2.A.28) family.</text>
</comment>
<feature type="non-terminal residue" evidence="3">
    <location>
        <position position="1"/>
    </location>
</feature>
<accession>A0A8S3JW29</accession>
<evidence type="ECO:0000313" key="3">
    <source>
        <dbReference type="EMBL" id="CAF5221212.1"/>
    </source>
</evidence>
<evidence type="ECO:0000256" key="2">
    <source>
        <dbReference type="SAM" id="SignalP"/>
    </source>
</evidence>
<dbReference type="Proteomes" id="UP000681720">
    <property type="component" value="Unassembled WGS sequence"/>
</dbReference>
<dbReference type="AlphaFoldDB" id="A0A8S3JW29"/>
<dbReference type="InterPro" id="IPR038770">
    <property type="entry name" value="Na+/solute_symporter_sf"/>
</dbReference>
<reference evidence="3" key="1">
    <citation type="submission" date="2021-02" db="EMBL/GenBank/DDBJ databases">
        <authorList>
            <person name="Nowell W R."/>
        </authorList>
    </citation>
    <scope>NUCLEOTIDE SEQUENCE</scope>
</reference>
<protein>
    <recommendedName>
        <fullName evidence="5">Sodium/bile acid cotransporter 7</fullName>
    </recommendedName>
</protein>
<organism evidence="3 4">
    <name type="scientific">Rotaria magnacalcarata</name>
    <dbReference type="NCBI Taxonomy" id="392030"/>
    <lineage>
        <taxon>Eukaryota</taxon>
        <taxon>Metazoa</taxon>
        <taxon>Spiralia</taxon>
        <taxon>Gnathifera</taxon>
        <taxon>Rotifera</taxon>
        <taxon>Eurotatoria</taxon>
        <taxon>Bdelloidea</taxon>
        <taxon>Philodinida</taxon>
        <taxon>Philodinidae</taxon>
        <taxon>Rotaria</taxon>
    </lineage>
</organism>
<dbReference type="GO" id="GO:0005886">
    <property type="term" value="C:plasma membrane"/>
    <property type="evidence" value="ECO:0007669"/>
    <property type="project" value="TreeGrafter"/>
</dbReference>
<evidence type="ECO:0000256" key="1">
    <source>
        <dbReference type="ARBA" id="ARBA00006528"/>
    </source>
</evidence>
<comment type="caution">
    <text evidence="3">The sequence shown here is derived from an EMBL/GenBank/DDBJ whole genome shotgun (WGS) entry which is preliminary data.</text>
</comment>
<dbReference type="Gene3D" id="1.20.1530.20">
    <property type="match status" value="1"/>
</dbReference>
<gene>
    <name evidence="3" type="ORF">GIL414_LOCUS84438</name>
</gene>
<name>A0A8S3JW29_9BILA</name>
<sequence>FCFCLVLVIQILLIAVLFFACQKSHVRPNDTIAIIFCGSQKSLTSGMPILQMIFPDNISITIPLLIYHPMQIILGNYLTGRFQRWLKDAKHEWHHRISGRV</sequence>
<feature type="signal peptide" evidence="2">
    <location>
        <begin position="1"/>
        <end position="26"/>
    </location>
</feature>
<dbReference type="EMBL" id="CAJOBJ010366312">
    <property type="protein sequence ID" value="CAF5221212.1"/>
    <property type="molecule type" value="Genomic_DNA"/>
</dbReference>
<proteinExistence type="inferred from homology"/>
<dbReference type="PANTHER" id="PTHR18640:SF5">
    <property type="entry name" value="SODIUM_BILE ACID COTRANSPORTER 7"/>
    <property type="match status" value="1"/>
</dbReference>
<feature type="chain" id="PRO_5035796393" description="Sodium/bile acid cotransporter 7" evidence="2">
    <location>
        <begin position="27"/>
        <end position="101"/>
    </location>
</feature>
<keyword evidence="2" id="KW-0732">Signal</keyword>